<evidence type="ECO:0000256" key="3">
    <source>
        <dbReference type="ARBA" id="ARBA00023163"/>
    </source>
</evidence>
<dbReference type="AlphaFoldDB" id="A0A2C6DGA7"/>
<dbReference type="PROSITE" id="PS50949">
    <property type="entry name" value="HTH_GNTR"/>
    <property type="match status" value="1"/>
</dbReference>
<reference evidence="5" key="2">
    <citation type="submission" date="2017-09" db="EMBL/GenBank/DDBJ databases">
        <title>FDA dAtabase for Regulatory Grade micrObial Sequences (FDA-ARGOS): Supporting development and validation of Infectious Disease Dx tests.</title>
        <authorList>
            <person name="Minogue T."/>
            <person name="Wolcott M."/>
            <person name="Wasieloski L."/>
            <person name="Aguilar W."/>
            <person name="Moore D."/>
            <person name="Tallon L.J."/>
            <person name="Sadzewicz L."/>
            <person name="Ott S."/>
            <person name="Zhao X."/>
            <person name="Nagaraj S."/>
            <person name="Vavikolanu K."/>
            <person name="Aluvathingal J."/>
            <person name="Nadendla S."/>
            <person name="Sichtig H."/>
        </authorList>
    </citation>
    <scope>NUCLEOTIDE SEQUENCE</scope>
    <source>
        <strain evidence="5">FDAARGOS_387</strain>
    </source>
</reference>
<gene>
    <name evidence="6" type="primary">lutR_5</name>
    <name evidence="5" type="ORF">CRN84_08320</name>
    <name evidence="6" type="ORF">NCTC12282_02500</name>
</gene>
<dbReference type="PANTHER" id="PTHR43537">
    <property type="entry name" value="TRANSCRIPTIONAL REGULATOR, GNTR FAMILY"/>
    <property type="match status" value="1"/>
</dbReference>
<keyword evidence="3" id="KW-0804">Transcription</keyword>
<evidence type="ECO:0000259" key="4">
    <source>
        <dbReference type="PROSITE" id="PS50949"/>
    </source>
</evidence>
<dbReference type="Proteomes" id="UP000373449">
    <property type="component" value="Unassembled WGS sequence"/>
</dbReference>
<evidence type="ECO:0000313" key="5">
    <source>
        <dbReference type="EMBL" id="PHI29328.1"/>
    </source>
</evidence>
<evidence type="ECO:0000313" key="8">
    <source>
        <dbReference type="Proteomes" id="UP000373449"/>
    </source>
</evidence>
<dbReference type="PRINTS" id="PR00035">
    <property type="entry name" value="HTHGNTR"/>
</dbReference>
<dbReference type="PANTHER" id="PTHR43537:SF44">
    <property type="entry name" value="GNTR FAMILY REGULATORY PROTEIN"/>
    <property type="match status" value="1"/>
</dbReference>
<dbReference type="Proteomes" id="UP000224974">
    <property type="component" value="Unassembled WGS sequence"/>
</dbReference>
<reference evidence="7" key="1">
    <citation type="submission" date="2017-09" db="EMBL/GenBank/DDBJ databases">
        <title>FDA dAtabase for Regulatory Grade micrObial Sequences (FDA-ARGOS): Supporting development and validation of Infectious Disease Dx tests.</title>
        <authorList>
            <person name="Minogue T."/>
            <person name="Wolcott M."/>
            <person name="Wasieloski L."/>
            <person name="Aguilar W."/>
            <person name="Moore D."/>
            <person name="Tallon L."/>
            <person name="Sadzewicz L."/>
            <person name="Ott S."/>
            <person name="Zhao X."/>
            <person name="Nagaraj S."/>
            <person name="Vavikolanu K."/>
            <person name="Aluvathingal J."/>
            <person name="Nadendla S."/>
            <person name="Sichtig H."/>
        </authorList>
    </citation>
    <scope>NUCLEOTIDE SEQUENCE [LARGE SCALE GENOMIC DNA]</scope>
    <source>
        <strain evidence="7">FDAARGOS_387</strain>
    </source>
</reference>
<dbReference type="EMBL" id="CAADJA010000002">
    <property type="protein sequence ID" value="VFS47562.1"/>
    <property type="molecule type" value="Genomic_DNA"/>
</dbReference>
<name>A0A2C6DGA7_9GAMM</name>
<dbReference type="GO" id="GO:0003700">
    <property type="term" value="F:DNA-binding transcription factor activity"/>
    <property type="evidence" value="ECO:0007669"/>
    <property type="project" value="InterPro"/>
</dbReference>
<feature type="domain" description="HTH gntR-type" evidence="4">
    <location>
        <begin position="10"/>
        <end position="78"/>
    </location>
</feature>
<reference evidence="6 8" key="3">
    <citation type="submission" date="2019-03" db="EMBL/GenBank/DDBJ databases">
        <authorList>
            <consortium name="Pathogen Informatics"/>
        </authorList>
    </citation>
    <scope>NUCLEOTIDE SEQUENCE [LARGE SCALE GENOMIC DNA]</scope>
    <source>
        <strain evidence="6 8">NCTC12282</strain>
    </source>
</reference>
<evidence type="ECO:0000256" key="1">
    <source>
        <dbReference type="ARBA" id="ARBA00023015"/>
    </source>
</evidence>
<evidence type="ECO:0000256" key="2">
    <source>
        <dbReference type="ARBA" id="ARBA00023125"/>
    </source>
</evidence>
<dbReference type="InterPro" id="IPR036388">
    <property type="entry name" value="WH-like_DNA-bd_sf"/>
</dbReference>
<dbReference type="InterPro" id="IPR036390">
    <property type="entry name" value="WH_DNA-bd_sf"/>
</dbReference>
<dbReference type="EMBL" id="PDDX01000001">
    <property type="protein sequence ID" value="PHI29328.1"/>
    <property type="molecule type" value="Genomic_DNA"/>
</dbReference>
<keyword evidence="2" id="KW-0238">DNA-binding</keyword>
<protein>
    <submittedName>
        <fullName evidence="5">FadR family transcriptional regulator</fullName>
    </submittedName>
    <submittedName>
        <fullName evidence="6">L-lactate utilization operon repressor</fullName>
    </submittedName>
</protein>
<dbReference type="SMART" id="SM00345">
    <property type="entry name" value="HTH_GNTR"/>
    <property type="match status" value="1"/>
</dbReference>
<organism evidence="5 7">
    <name type="scientific">Budvicia aquatica</name>
    <dbReference type="NCBI Taxonomy" id="82979"/>
    <lineage>
        <taxon>Bacteria</taxon>
        <taxon>Pseudomonadati</taxon>
        <taxon>Pseudomonadota</taxon>
        <taxon>Gammaproteobacteria</taxon>
        <taxon>Enterobacterales</taxon>
        <taxon>Budviciaceae</taxon>
        <taxon>Budvicia</taxon>
    </lineage>
</organism>
<dbReference type="Pfam" id="PF00392">
    <property type="entry name" value="GntR"/>
    <property type="match status" value="1"/>
</dbReference>
<dbReference type="InterPro" id="IPR000524">
    <property type="entry name" value="Tscrpt_reg_HTH_GntR"/>
</dbReference>
<dbReference type="InterPro" id="IPR008920">
    <property type="entry name" value="TF_FadR/GntR_C"/>
</dbReference>
<dbReference type="OrthoDB" id="8689330at2"/>
<dbReference type="Gene3D" id="1.10.10.10">
    <property type="entry name" value="Winged helix-like DNA-binding domain superfamily/Winged helix DNA-binding domain"/>
    <property type="match status" value="1"/>
</dbReference>
<keyword evidence="1" id="KW-0805">Transcription regulation</keyword>
<dbReference type="STRING" id="1111728.GCA_000427805_01658"/>
<dbReference type="Gene3D" id="1.20.120.530">
    <property type="entry name" value="GntR ligand-binding domain-like"/>
    <property type="match status" value="1"/>
</dbReference>
<dbReference type="SUPFAM" id="SSF48008">
    <property type="entry name" value="GntR ligand-binding domain-like"/>
    <property type="match status" value="1"/>
</dbReference>
<dbReference type="SUPFAM" id="SSF46785">
    <property type="entry name" value="Winged helix' DNA-binding domain"/>
    <property type="match status" value="1"/>
</dbReference>
<sequence>MKTNLKSSKKYLYDELLGTLATMILKGEYPIGSQLPKEQELCLEYGLSRTSVREALHSLRNMGLVISRPKAGTFVADRLQWKILDSLLLDIADEAGIELFKISELERFRRVIEPSVAAMAAESADADDIKRMEEAVAIMKANCEIHQTEIYNEADLAFHYALIHATHNVIFIQLAPTMHAAVNSSIQITCPLDEPEERYKSAETHAQLIDAIRLRDAELCRYISTQMIFNSSQRALSLEKEGRSWPISAI</sequence>
<evidence type="ECO:0000313" key="7">
    <source>
        <dbReference type="Proteomes" id="UP000224974"/>
    </source>
</evidence>
<dbReference type="GO" id="GO:0003677">
    <property type="term" value="F:DNA binding"/>
    <property type="evidence" value="ECO:0007669"/>
    <property type="project" value="UniProtKB-KW"/>
</dbReference>
<dbReference type="RefSeq" id="WP_029094661.1">
    <property type="nucleotide sequence ID" value="NZ_CAADJA010000002.1"/>
</dbReference>
<dbReference type="InterPro" id="IPR011711">
    <property type="entry name" value="GntR_C"/>
</dbReference>
<accession>A0A2C6DGA7</accession>
<dbReference type="SMART" id="SM00895">
    <property type="entry name" value="FCD"/>
    <property type="match status" value="1"/>
</dbReference>
<proteinExistence type="predicted"/>
<dbReference type="Pfam" id="PF07729">
    <property type="entry name" value="FCD"/>
    <property type="match status" value="1"/>
</dbReference>
<evidence type="ECO:0000313" key="6">
    <source>
        <dbReference type="EMBL" id="VFS47562.1"/>
    </source>
</evidence>
<keyword evidence="7" id="KW-1185">Reference proteome</keyword>
<dbReference type="CDD" id="cd07377">
    <property type="entry name" value="WHTH_GntR"/>
    <property type="match status" value="1"/>
</dbReference>